<keyword evidence="15" id="KW-1185">Reference proteome</keyword>
<keyword evidence="7 11" id="KW-0472">Membrane</keyword>
<evidence type="ECO:0000256" key="4">
    <source>
        <dbReference type="ARBA" id="ARBA00022729"/>
    </source>
</evidence>
<dbReference type="Proteomes" id="UP000636800">
    <property type="component" value="Chromosome 5"/>
</dbReference>
<feature type="domain" description="Leucine-rich repeat-containing N-terminal plant-type" evidence="13">
    <location>
        <begin position="334"/>
        <end position="371"/>
    </location>
</feature>
<dbReference type="PANTHER" id="PTHR47986:SF1">
    <property type="entry name" value="OS04G0685900 PROTEIN"/>
    <property type="match status" value="1"/>
</dbReference>
<name>A0A835R6P8_VANPL</name>
<feature type="chain" id="PRO_5032933163" description="Leucine-rich repeat-containing N-terminal plant-type domain-containing protein" evidence="12">
    <location>
        <begin position="29"/>
        <end position="540"/>
    </location>
</feature>
<feature type="compositionally biased region" description="Low complexity" evidence="10">
    <location>
        <begin position="457"/>
        <end position="489"/>
    </location>
</feature>
<dbReference type="Gene3D" id="3.80.10.10">
    <property type="entry name" value="Ribonuclease Inhibitor"/>
    <property type="match status" value="2"/>
</dbReference>
<dbReference type="EMBL" id="JADCNL010000005">
    <property type="protein sequence ID" value="KAG0481067.1"/>
    <property type="molecule type" value="Genomic_DNA"/>
</dbReference>
<comment type="caution">
    <text evidence="14">The sequence shown here is derived from an EMBL/GenBank/DDBJ whole genome shotgun (WGS) entry which is preliminary data.</text>
</comment>
<dbReference type="OrthoDB" id="750171at2759"/>
<gene>
    <name evidence="14" type="ORF">HPP92_011925</name>
</gene>
<evidence type="ECO:0000256" key="12">
    <source>
        <dbReference type="SAM" id="SignalP"/>
    </source>
</evidence>
<keyword evidence="3 11" id="KW-0812">Transmembrane</keyword>
<dbReference type="InterPro" id="IPR032675">
    <property type="entry name" value="LRR_dom_sf"/>
</dbReference>
<evidence type="ECO:0000256" key="3">
    <source>
        <dbReference type="ARBA" id="ARBA00022692"/>
    </source>
</evidence>
<dbReference type="SUPFAM" id="SSF52058">
    <property type="entry name" value="L domain-like"/>
    <property type="match status" value="2"/>
</dbReference>
<evidence type="ECO:0000256" key="11">
    <source>
        <dbReference type="SAM" id="Phobius"/>
    </source>
</evidence>
<dbReference type="Pfam" id="PF13855">
    <property type="entry name" value="LRR_8"/>
    <property type="match status" value="1"/>
</dbReference>
<keyword evidence="5" id="KW-0677">Repeat</keyword>
<protein>
    <recommendedName>
        <fullName evidence="13">Leucine-rich repeat-containing N-terminal plant-type domain-containing protein</fullName>
    </recommendedName>
</protein>
<evidence type="ECO:0000256" key="8">
    <source>
        <dbReference type="ARBA" id="ARBA00023170"/>
    </source>
</evidence>
<sequence>MGCSMRHWKWAVLLLLFLACFEDQIAWGETDPGDVSILEEFRKGLTNPELLKWPTNDNDPCGNKWPHVYCSGKRVEQIQVQNLGLNGPLPGDFKKLTELANLGLQRNNFSGELPSFSGLSKLRFAYLNENQFDTIPADFFDGLTSLEVLSLSRNPLNVTGWSLPKALGDSAQLKNLSFIGCNLIGPLPDFLGGMLSLTVLQMSGNMLSGEIPASYGDLPLQILWLNDQKGNQISGSIGVIGSMTLLHQAWLHGNAFTGTIPESIGQLISLEQLWLNNNQLVGIIPENITALSQLQSLRLDNNFLVGPIPKTNIANFSFSNNPTCQDTPGLPCAPQVTALLDFLGRLNYPLNLAKSWAGNDPCNGWLGVACSGANVSTINLPNFGLNGTISPSLANLSSIVSVNLQGNHLIGTVPAELTELQSLKLLNLSSNNLEPPVPSFGSNVKFSVDNNPLIQHPGTPTSPASPGSPSSGLPGSPSIPSSGSSGSKKSKPLVVIIAIVVGIFIILLLGVMIYLYQRKNNHILYQVLLLYILEIHQIVA</sequence>
<evidence type="ECO:0000313" key="15">
    <source>
        <dbReference type="Proteomes" id="UP000636800"/>
    </source>
</evidence>
<dbReference type="GO" id="GO:0016020">
    <property type="term" value="C:membrane"/>
    <property type="evidence" value="ECO:0007669"/>
    <property type="project" value="UniProtKB-SubCell"/>
</dbReference>
<evidence type="ECO:0000313" key="14">
    <source>
        <dbReference type="EMBL" id="KAG0481067.1"/>
    </source>
</evidence>
<dbReference type="Pfam" id="PF08263">
    <property type="entry name" value="LRRNT_2"/>
    <property type="match status" value="2"/>
</dbReference>
<feature type="signal peptide" evidence="12">
    <location>
        <begin position="1"/>
        <end position="28"/>
    </location>
</feature>
<dbReference type="InterPro" id="IPR001611">
    <property type="entry name" value="Leu-rich_rpt"/>
</dbReference>
<evidence type="ECO:0000256" key="2">
    <source>
        <dbReference type="ARBA" id="ARBA00022614"/>
    </source>
</evidence>
<keyword evidence="2" id="KW-0433">Leucine-rich repeat</keyword>
<dbReference type="InterPro" id="IPR003591">
    <property type="entry name" value="Leu-rich_rpt_typical-subtyp"/>
</dbReference>
<evidence type="ECO:0000256" key="6">
    <source>
        <dbReference type="ARBA" id="ARBA00022989"/>
    </source>
</evidence>
<evidence type="ECO:0000259" key="13">
    <source>
        <dbReference type="Pfam" id="PF08263"/>
    </source>
</evidence>
<reference evidence="14 15" key="1">
    <citation type="journal article" date="2020" name="Nat. Food">
        <title>A phased Vanilla planifolia genome enables genetic improvement of flavour and production.</title>
        <authorList>
            <person name="Hasing T."/>
            <person name="Tang H."/>
            <person name="Brym M."/>
            <person name="Khazi F."/>
            <person name="Huang T."/>
            <person name="Chambers A.H."/>
        </authorList>
    </citation>
    <scope>NUCLEOTIDE SEQUENCE [LARGE SCALE GENOMIC DNA]</scope>
    <source>
        <tissue evidence="14">Leaf</tissue>
    </source>
</reference>
<evidence type="ECO:0000256" key="9">
    <source>
        <dbReference type="ARBA" id="ARBA00023180"/>
    </source>
</evidence>
<keyword evidence="4 12" id="KW-0732">Signal</keyword>
<evidence type="ECO:0000256" key="10">
    <source>
        <dbReference type="SAM" id="MobiDB-lite"/>
    </source>
</evidence>
<dbReference type="PANTHER" id="PTHR47986">
    <property type="entry name" value="OSJNBA0070M12.3 PROTEIN"/>
    <property type="match status" value="1"/>
</dbReference>
<evidence type="ECO:0000256" key="7">
    <source>
        <dbReference type="ARBA" id="ARBA00023136"/>
    </source>
</evidence>
<keyword evidence="8" id="KW-0675">Receptor</keyword>
<keyword evidence="9" id="KW-0325">Glycoprotein</keyword>
<dbReference type="AlphaFoldDB" id="A0A835R6P8"/>
<organism evidence="14 15">
    <name type="scientific">Vanilla planifolia</name>
    <name type="common">Vanilla</name>
    <dbReference type="NCBI Taxonomy" id="51239"/>
    <lineage>
        <taxon>Eukaryota</taxon>
        <taxon>Viridiplantae</taxon>
        <taxon>Streptophyta</taxon>
        <taxon>Embryophyta</taxon>
        <taxon>Tracheophyta</taxon>
        <taxon>Spermatophyta</taxon>
        <taxon>Magnoliopsida</taxon>
        <taxon>Liliopsida</taxon>
        <taxon>Asparagales</taxon>
        <taxon>Orchidaceae</taxon>
        <taxon>Vanilloideae</taxon>
        <taxon>Vanilleae</taxon>
        <taxon>Vanilla</taxon>
    </lineage>
</organism>
<dbReference type="SMART" id="SM00369">
    <property type="entry name" value="LRR_TYP"/>
    <property type="match status" value="5"/>
</dbReference>
<dbReference type="PROSITE" id="PS51257">
    <property type="entry name" value="PROKAR_LIPOPROTEIN"/>
    <property type="match status" value="1"/>
</dbReference>
<comment type="subcellular location">
    <subcellularLocation>
        <location evidence="1">Membrane</location>
        <topology evidence="1">Single-pass membrane protein</topology>
    </subcellularLocation>
</comment>
<accession>A0A835R6P8</accession>
<feature type="domain" description="Leucine-rich repeat-containing N-terminal plant-type" evidence="13">
    <location>
        <begin position="33"/>
        <end position="71"/>
    </location>
</feature>
<evidence type="ECO:0000256" key="1">
    <source>
        <dbReference type="ARBA" id="ARBA00004167"/>
    </source>
</evidence>
<feature type="transmembrane region" description="Helical" evidence="11">
    <location>
        <begin position="493"/>
        <end position="516"/>
    </location>
</feature>
<dbReference type="Pfam" id="PF00560">
    <property type="entry name" value="LRR_1"/>
    <property type="match status" value="3"/>
</dbReference>
<proteinExistence type="predicted"/>
<evidence type="ECO:0000256" key="5">
    <source>
        <dbReference type="ARBA" id="ARBA00022737"/>
    </source>
</evidence>
<dbReference type="FunFam" id="3.80.10.10:FF:000190">
    <property type="entry name" value="Receptor-like kinase TMK4"/>
    <property type="match status" value="1"/>
</dbReference>
<dbReference type="FunFam" id="3.80.10.10:FF:000129">
    <property type="entry name" value="Leucine-rich repeat receptor-like kinase"/>
    <property type="match status" value="1"/>
</dbReference>
<keyword evidence="6 11" id="KW-1133">Transmembrane helix</keyword>
<dbReference type="InterPro" id="IPR052422">
    <property type="entry name" value="Auxin_Ser/Thr_Kinase"/>
</dbReference>
<dbReference type="InterPro" id="IPR013210">
    <property type="entry name" value="LRR_N_plant-typ"/>
</dbReference>
<feature type="region of interest" description="Disordered" evidence="10">
    <location>
        <begin position="455"/>
        <end position="489"/>
    </location>
</feature>